<organism evidence="10 11">
    <name type="scientific">Hanseniaspora guilliermondii</name>
    <dbReference type="NCBI Taxonomy" id="56406"/>
    <lineage>
        <taxon>Eukaryota</taxon>
        <taxon>Fungi</taxon>
        <taxon>Dikarya</taxon>
        <taxon>Ascomycota</taxon>
        <taxon>Saccharomycotina</taxon>
        <taxon>Saccharomycetes</taxon>
        <taxon>Saccharomycodales</taxon>
        <taxon>Saccharomycodaceae</taxon>
        <taxon>Hanseniaspora</taxon>
    </lineage>
</organism>
<keyword evidence="4" id="KW-0274">FAD</keyword>
<evidence type="ECO:0000256" key="7">
    <source>
        <dbReference type="ARBA" id="ARBA00067004"/>
    </source>
</evidence>
<keyword evidence="5" id="KW-0560">Oxidoreductase</keyword>
<dbReference type="VEuPathDB" id="FungiDB:HGUI_01110"/>
<feature type="domain" description="FAD-dependent oxidoreductase 2 FAD-binding" evidence="9">
    <location>
        <begin position="20"/>
        <end position="482"/>
    </location>
</feature>
<evidence type="ECO:0000256" key="8">
    <source>
        <dbReference type="ARBA" id="ARBA00077246"/>
    </source>
</evidence>
<dbReference type="GO" id="GO:0016156">
    <property type="term" value="F:fumarate reductase (NADH) activity"/>
    <property type="evidence" value="ECO:0007669"/>
    <property type="project" value="UniProtKB-EC"/>
</dbReference>
<dbReference type="InterPro" id="IPR036188">
    <property type="entry name" value="FAD/NAD-bd_sf"/>
</dbReference>
<dbReference type="Proteomes" id="UP000183365">
    <property type="component" value="Unassembled WGS sequence"/>
</dbReference>
<name>A0A1L0FH49_9ASCO</name>
<evidence type="ECO:0000256" key="6">
    <source>
        <dbReference type="ARBA" id="ARBA00050832"/>
    </source>
</evidence>
<evidence type="ECO:0000313" key="10">
    <source>
        <dbReference type="EMBL" id="SGZ38910.1"/>
    </source>
</evidence>
<dbReference type="EMBL" id="FQNF01000014">
    <property type="protein sequence ID" value="SGZ38910.1"/>
    <property type="molecule type" value="Genomic_DNA"/>
</dbReference>
<dbReference type="PANTHER" id="PTHR43400:SF7">
    <property type="entry name" value="FAD-DEPENDENT OXIDOREDUCTASE 2 FAD BINDING DOMAIN-CONTAINING PROTEIN"/>
    <property type="match status" value="1"/>
</dbReference>
<keyword evidence="11" id="KW-1185">Reference proteome</keyword>
<dbReference type="AlphaFoldDB" id="A0A1L0FH49"/>
<dbReference type="InterPro" id="IPR027477">
    <property type="entry name" value="Succ_DH/fumarate_Rdtase_cat_sf"/>
</dbReference>
<sequence length="501" mass="55423">MSINSTINIDLTKGKTVPAIVIGSGLTGLTVTDTLVNKYNLNNVVLIEKFGSIGGNSIKASSGISVSNSEQQHALNIKDNSDIFYKDLINSYKLSNENPLLQKLSIDCNMAMDYLNHDIGLSLDKISQLGGHSKRRTHKSSNGIPPGFEMISNLKKRIIDNPNVDIQLKTKLIDFNIDFSNGIKTCMFMDLETGKTEKLYTDNLILATGGFSSNKNLIKNFLEAEINKPDYNSKKHDIIPKELILEKLDSLPTSNGEFATGDLLEILLAKPNLNFDFKDLAEVQIHPTGFIDPKDPENPSKILAGEQLRGNGGILINPLTGARFVNELDTRDKVTSAIFQQNIPKDRVLLVLSEKGAEYNMDTIGFYQSRGLIKKIQINELFEDEKLKEKFVSELRSYSILKNDRFGRDLKMNLFEDDLNESSDIYVAEITPILHYTMGGISINEKGLIIDTNSEVINDGLYCAGEQSGGVHGKNRLGGCSLLESVVYGLTVGNEIGSKYN</sequence>
<reference evidence="11" key="1">
    <citation type="submission" date="2016-11" db="EMBL/GenBank/DDBJ databases">
        <authorList>
            <person name="Guldener U."/>
        </authorList>
    </citation>
    <scope>NUCLEOTIDE SEQUENCE [LARGE SCALE GENOMIC DNA]</scope>
</reference>
<dbReference type="Gene3D" id="3.90.700.10">
    <property type="entry name" value="Succinate dehydrogenase/fumarate reductase flavoprotein, catalytic domain"/>
    <property type="match status" value="1"/>
</dbReference>
<keyword evidence="3" id="KW-0285">Flavoprotein</keyword>
<evidence type="ECO:0000256" key="1">
    <source>
        <dbReference type="ARBA" id="ARBA00001974"/>
    </source>
</evidence>
<dbReference type="Pfam" id="PF00890">
    <property type="entry name" value="FAD_binding_2"/>
    <property type="match status" value="1"/>
</dbReference>
<proteinExistence type="inferred from homology"/>
<comment type="similarity">
    <text evidence="2">Belongs to the FAD-dependent oxidoreductase 2 family. FRD/SDH subfamily.</text>
</comment>
<comment type="cofactor">
    <cofactor evidence="1">
        <name>FAD</name>
        <dbReference type="ChEBI" id="CHEBI:57692"/>
    </cofactor>
</comment>
<evidence type="ECO:0000313" key="11">
    <source>
        <dbReference type="Proteomes" id="UP000183365"/>
    </source>
</evidence>
<dbReference type="InterPro" id="IPR050315">
    <property type="entry name" value="FAD-oxidoreductase_2"/>
</dbReference>
<dbReference type="OrthoDB" id="10254877at2759"/>
<dbReference type="SUPFAM" id="SSF51905">
    <property type="entry name" value="FAD/NAD(P)-binding domain"/>
    <property type="match status" value="1"/>
</dbReference>
<protein>
    <recommendedName>
        <fullName evidence="7">fumarate reductase (NADH)</fullName>
        <ecNumber evidence="7">1.3.1.6</ecNumber>
    </recommendedName>
    <alternativeName>
        <fullName evidence="8">NADH-dependent fumarate reductase</fullName>
    </alternativeName>
</protein>
<evidence type="ECO:0000256" key="3">
    <source>
        <dbReference type="ARBA" id="ARBA00022630"/>
    </source>
</evidence>
<dbReference type="InterPro" id="IPR003953">
    <property type="entry name" value="FAD-dep_OxRdtase_2_FAD-bd"/>
</dbReference>
<dbReference type="Gene3D" id="3.50.50.60">
    <property type="entry name" value="FAD/NAD(P)-binding domain"/>
    <property type="match status" value="1"/>
</dbReference>
<gene>
    <name evidence="10" type="ORF">HGUI_01110</name>
</gene>
<evidence type="ECO:0000259" key="9">
    <source>
        <dbReference type="Pfam" id="PF00890"/>
    </source>
</evidence>
<dbReference type="SUPFAM" id="SSF56425">
    <property type="entry name" value="Succinate dehydrogenase/fumarate reductase flavoprotein, catalytic domain"/>
    <property type="match status" value="1"/>
</dbReference>
<dbReference type="FunFam" id="3.90.700.10:FF:000007">
    <property type="entry name" value="NADH-dependent fumarate reductase"/>
    <property type="match status" value="1"/>
</dbReference>
<accession>A0A1L0FH49</accession>
<evidence type="ECO:0000256" key="4">
    <source>
        <dbReference type="ARBA" id="ARBA00022827"/>
    </source>
</evidence>
<dbReference type="PANTHER" id="PTHR43400">
    <property type="entry name" value="FUMARATE REDUCTASE"/>
    <property type="match status" value="1"/>
</dbReference>
<comment type="catalytic activity">
    <reaction evidence="6">
        <text>succinate + NAD(+) = fumarate + NADH + H(+)</text>
        <dbReference type="Rhea" id="RHEA:18281"/>
        <dbReference type="ChEBI" id="CHEBI:15378"/>
        <dbReference type="ChEBI" id="CHEBI:29806"/>
        <dbReference type="ChEBI" id="CHEBI:30031"/>
        <dbReference type="ChEBI" id="CHEBI:57540"/>
        <dbReference type="ChEBI" id="CHEBI:57945"/>
        <dbReference type="EC" id="1.3.1.6"/>
    </reaction>
</comment>
<dbReference type="EC" id="1.3.1.6" evidence="7"/>
<evidence type="ECO:0000256" key="5">
    <source>
        <dbReference type="ARBA" id="ARBA00023002"/>
    </source>
</evidence>
<evidence type="ECO:0000256" key="2">
    <source>
        <dbReference type="ARBA" id="ARBA00008040"/>
    </source>
</evidence>